<dbReference type="GO" id="GO:0003700">
    <property type="term" value="F:DNA-binding transcription factor activity"/>
    <property type="evidence" value="ECO:0007669"/>
    <property type="project" value="InterPro"/>
</dbReference>
<dbReference type="InterPro" id="IPR044653">
    <property type="entry name" value="AZF1/2/3-like"/>
</dbReference>
<comment type="caution">
    <text evidence="8">The sequence shown here is derived from an EMBL/GenBank/DDBJ whole genome shotgun (WGS) entry which is preliminary data.</text>
</comment>
<evidence type="ECO:0000256" key="2">
    <source>
        <dbReference type="ARBA" id="ARBA00022737"/>
    </source>
</evidence>
<dbReference type="AlphaFoldDB" id="A0A8S0SUV7"/>
<dbReference type="InterPro" id="IPR013087">
    <property type="entry name" value="Znf_C2H2_type"/>
</dbReference>
<dbReference type="GO" id="GO:0008270">
    <property type="term" value="F:zinc ion binding"/>
    <property type="evidence" value="ECO:0007669"/>
    <property type="project" value="UniProtKB-KW"/>
</dbReference>
<dbReference type="EMBL" id="CACTIH010005523">
    <property type="protein sequence ID" value="CAA2996320.1"/>
    <property type="molecule type" value="Genomic_DNA"/>
</dbReference>
<dbReference type="InterPro" id="IPR036236">
    <property type="entry name" value="Znf_C2H2_sf"/>
</dbReference>
<feature type="domain" description="C2H2-type" evidence="7">
    <location>
        <begin position="284"/>
        <end position="302"/>
    </location>
</feature>
<gene>
    <name evidence="8" type="ORF">OLEA9_A004083</name>
</gene>
<dbReference type="Proteomes" id="UP000594638">
    <property type="component" value="Unassembled WGS sequence"/>
</dbReference>
<dbReference type="Pfam" id="PF13912">
    <property type="entry name" value="zf-C2H2_6"/>
    <property type="match status" value="2"/>
</dbReference>
<evidence type="ECO:0000313" key="9">
    <source>
        <dbReference type="Proteomes" id="UP000594638"/>
    </source>
</evidence>
<keyword evidence="5" id="KW-0805">Transcription regulation</keyword>
<evidence type="ECO:0000259" key="7">
    <source>
        <dbReference type="Pfam" id="PF13912"/>
    </source>
</evidence>
<evidence type="ECO:0000256" key="6">
    <source>
        <dbReference type="ARBA" id="ARBA00023163"/>
    </source>
</evidence>
<evidence type="ECO:0000256" key="3">
    <source>
        <dbReference type="ARBA" id="ARBA00022771"/>
    </source>
</evidence>
<keyword evidence="6" id="KW-0804">Transcription</keyword>
<dbReference type="SUPFAM" id="SSF57667">
    <property type="entry name" value="beta-beta-alpha zinc fingers"/>
    <property type="match status" value="1"/>
</dbReference>
<dbReference type="Gramene" id="OE9A004083T1">
    <property type="protein sequence ID" value="OE9A004083C1"/>
    <property type="gene ID" value="OE9A004083"/>
</dbReference>
<keyword evidence="2" id="KW-0677">Repeat</keyword>
<dbReference type="GO" id="GO:0000976">
    <property type="term" value="F:transcription cis-regulatory region binding"/>
    <property type="evidence" value="ECO:0007669"/>
    <property type="project" value="TreeGrafter"/>
</dbReference>
<protein>
    <submittedName>
        <fullName evidence="8">Zinc finger ZAT10-like</fullName>
    </submittedName>
</protein>
<accession>A0A8S0SUV7</accession>
<dbReference type="OrthoDB" id="1746508at2759"/>
<feature type="domain" description="C2H2-type" evidence="7">
    <location>
        <begin position="239"/>
        <end position="263"/>
    </location>
</feature>
<keyword evidence="3" id="KW-0863">Zinc-finger</keyword>
<evidence type="ECO:0000256" key="1">
    <source>
        <dbReference type="ARBA" id="ARBA00022723"/>
    </source>
</evidence>
<keyword evidence="9" id="KW-1185">Reference proteome</keyword>
<dbReference type="Gene3D" id="3.30.160.60">
    <property type="entry name" value="Classic Zinc Finger"/>
    <property type="match status" value="1"/>
</dbReference>
<dbReference type="GO" id="GO:0005634">
    <property type="term" value="C:nucleus"/>
    <property type="evidence" value="ECO:0007669"/>
    <property type="project" value="TreeGrafter"/>
</dbReference>
<reference evidence="8 9" key="1">
    <citation type="submission" date="2019-12" db="EMBL/GenBank/DDBJ databases">
        <authorList>
            <person name="Alioto T."/>
            <person name="Alioto T."/>
            <person name="Gomez Garrido J."/>
        </authorList>
    </citation>
    <scope>NUCLEOTIDE SEQUENCE [LARGE SCALE GENOMIC DNA]</scope>
</reference>
<evidence type="ECO:0000256" key="4">
    <source>
        <dbReference type="ARBA" id="ARBA00022833"/>
    </source>
</evidence>
<dbReference type="PANTHER" id="PTHR45988">
    <property type="entry name" value="C2H2 TYPE ZINC FINGER TRANSCRIPTION FACTOR FAMILY-RELATED"/>
    <property type="match status" value="1"/>
</dbReference>
<proteinExistence type="predicted"/>
<evidence type="ECO:0000313" key="8">
    <source>
        <dbReference type="EMBL" id="CAA2996320.1"/>
    </source>
</evidence>
<sequence length="350" mass="38124">MVTEGLKSFNKRKRSHFYRKPTDVEYTALALLKLSRCDDAYWTRSTRGGSCTWRARAAALAGSAGVFIAVGTNEWNLVCTLQLQTCSAMEEVADTGRKTEEDKVNYLADCSLEILDDPLVTALLEPSPTTTAGISASAFVNVMNDIETYPPPAQKHESHQALGDQETSHSDCSQFATATCPTISQAAAEIREDVNPAVASTSERTKSALASIGDDKKSTDPFYYPTIIASSVDQKQESHECDVRGKCFLSYQALGGHRTSHRERAQFVATAATTSGRIHEYNKCYKTFSTGQAFGGHMRWHYEGVISNGKKTNVIPSDGGASSHCNSKGHVVHDFDLNLPALPEDESPNP</sequence>
<keyword evidence="1" id="KW-0479">Metal-binding</keyword>
<name>A0A8S0SUV7_OLEEU</name>
<dbReference type="PANTHER" id="PTHR45988:SF1">
    <property type="entry name" value="ZINC FINGER PROTEIN AZF2"/>
    <property type="match status" value="1"/>
</dbReference>
<organism evidence="8 9">
    <name type="scientific">Olea europaea subsp. europaea</name>
    <dbReference type="NCBI Taxonomy" id="158383"/>
    <lineage>
        <taxon>Eukaryota</taxon>
        <taxon>Viridiplantae</taxon>
        <taxon>Streptophyta</taxon>
        <taxon>Embryophyta</taxon>
        <taxon>Tracheophyta</taxon>
        <taxon>Spermatophyta</taxon>
        <taxon>Magnoliopsida</taxon>
        <taxon>eudicotyledons</taxon>
        <taxon>Gunneridae</taxon>
        <taxon>Pentapetalae</taxon>
        <taxon>asterids</taxon>
        <taxon>lamiids</taxon>
        <taxon>Lamiales</taxon>
        <taxon>Oleaceae</taxon>
        <taxon>Oleeae</taxon>
        <taxon>Olea</taxon>
    </lineage>
</organism>
<keyword evidence="4" id="KW-0862">Zinc</keyword>
<evidence type="ECO:0000256" key="5">
    <source>
        <dbReference type="ARBA" id="ARBA00023015"/>
    </source>
</evidence>